<dbReference type="RefSeq" id="WP_357365384.1">
    <property type="nucleotide sequence ID" value="NZ_CP109527.1"/>
</dbReference>
<sequence length="71" mass="7715">MPSQSLAMYKLIALCDAGAHTAPMLLFTPAQAHEVMQIHVACRAKQCPRKSVALDVLVSAGRMVPAENRLR</sequence>
<evidence type="ECO:0000313" key="2">
    <source>
        <dbReference type="Proteomes" id="UP001621418"/>
    </source>
</evidence>
<protein>
    <submittedName>
        <fullName evidence="1">Uncharacterized protein</fullName>
    </submittedName>
</protein>
<dbReference type="Proteomes" id="UP001621418">
    <property type="component" value="Chromosome"/>
</dbReference>
<organism evidence="1 2">
    <name type="scientific">Nocardia salmonicida</name>
    <dbReference type="NCBI Taxonomy" id="53431"/>
    <lineage>
        <taxon>Bacteria</taxon>
        <taxon>Bacillati</taxon>
        <taxon>Actinomycetota</taxon>
        <taxon>Actinomycetes</taxon>
        <taxon>Mycobacteriales</taxon>
        <taxon>Nocardiaceae</taxon>
        <taxon>Nocardia</taxon>
    </lineage>
</organism>
<keyword evidence="2" id="KW-1185">Reference proteome</keyword>
<evidence type="ECO:0000313" key="1">
    <source>
        <dbReference type="EMBL" id="WTY39296.1"/>
    </source>
</evidence>
<proteinExistence type="predicted"/>
<accession>A0ABZ1NHQ3</accession>
<gene>
    <name evidence="1" type="ORF">OG308_16405</name>
</gene>
<reference evidence="1 2" key="1">
    <citation type="submission" date="2022-10" db="EMBL/GenBank/DDBJ databases">
        <title>The complete genomes of actinobacterial strains from the NBC collection.</title>
        <authorList>
            <person name="Joergensen T.S."/>
            <person name="Alvarez Arevalo M."/>
            <person name="Sterndorff E.B."/>
            <person name="Faurdal D."/>
            <person name="Vuksanovic O."/>
            <person name="Mourched A.-S."/>
            <person name="Charusanti P."/>
            <person name="Shaw S."/>
            <person name="Blin K."/>
            <person name="Weber T."/>
        </authorList>
    </citation>
    <scope>NUCLEOTIDE SEQUENCE [LARGE SCALE GENOMIC DNA]</scope>
    <source>
        <strain evidence="1 2">NBC_01413</strain>
    </source>
</reference>
<name>A0ABZ1NHQ3_9NOCA</name>
<dbReference type="EMBL" id="CP109527">
    <property type="protein sequence ID" value="WTY39296.1"/>
    <property type="molecule type" value="Genomic_DNA"/>
</dbReference>